<keyword evidence="3 6" id="KW-1133">Transmembrane helix</keyword>
<dbReference type="Pfam" id="PF07690">
    <property type="entry name" value="MFS_1"/>
    <property type="match status" value="1"/>
</dbReference>
<dbReference type="InterPro" id="IPR011701">
    <property type="entry name" value="MFS"/>
</dbReference>
<sequence length="505" mass="56799">MDDTEKQMNSPEEEPLKEKDDVKSEAKTESLITKLWRFKSNITVEPIFIGLVMPSMLCRLAIQNLNLDKTCRVKLNLSDPICDALIERKGNLTIYEADIQNIIANIESWKSIIATAIPTLLVIFMGAWSDRTGNRKVCILLPFIGEFLVCVSNLLSTYFFYEIGVEVTMFLEAIFPAVTGGWVMVYLGVFSYISDITDEESRTFRVGVVNLCLTAGIPVGTALSGILLKVLGYYGIFIISGSVYVMTFIYGLIALESNTKASRGNAEKEKPVTCSDMVTLIKETAEVAVKKRESNYRKKIILTLLVVAIIYGPNHGERIVTYLYVRYKLNWDAIRYSLYSTYSIITHSLGALFSISVFSKRWGFHDSVLCLISIVSKLTGSILIAFVTTDLHMFLVPLVEILNATTFTSLRSMASKLVPSEELGKMNSLFSLIETLAALMFDPTYTTIYSNTITVFSGTVFLFSAFMTLPAISILLWIFTQHRREMKQKKQETANIPENYPEKVR</sequence>
<evidence type="ECO:0000256" key="6">
    <source>
        <dbReference type="SAM" id="Phobius"/>
    </source>
</evidence>
<reference evidence="7 8" key="1">
    <citation type="submission" date="2020-04" db="EMBL/GenBank/DDBJ databases">
        <authorList>
            <person name="Wallbank WR R."/>
            <person name="Pardo Diaz C."/>
            <person name="Kozak K."/>
            <person name="Martin S."/>
            <person name="Jiggins C."/>
            <person name="Moest M."/>
            <person name="Warren A I."/>
            <person name="Byers J.R.P. K."/>
            <person name="Montejo-Kovacevich G."/>
            <person name="Yen C E."/>
        </authorList>
    </citation>
    <scope>NUCLEOTIDE SEQUENCE [LARGE SCALE GENOMIC DNA]</scope>
</reference>
<feature type="region of interest" description="Disordered" evidence="5">
    <location>
        <begin position="1"/>
        <end position="23"/>
    </location>
</feature>
<dbReference type="GO" id="GO:0022857">
    <property type="term" value="F:transmembrane transporter activity"/>
    <property type="evidence" value="ECO:0007669"/>
    <property type="project" value="InterPro"/>
</dbReference>
<dbReference type="InterPro" id="IPR036259">
    <property type="entry name" value="MFS_trans_sf"/>
</dbReference>
<dbReference type="PANTHER" id="PTHR23507:SF1">
    <property type="entry name" value="FI18259P1-RELATED"/>
    <property type="match status" value="1"/>
</dbReference>
<feature type="transmembrane region" description="Helical" evidence="6">
    <location>
        <begin position="173"/>
        <end position="194"/>
    </location>
</feature>
<feature type="transmembrane region" description="Helical" evidence="6">
    <location>
        <begin position="367"/>
        <end position="387"/>
    </location>
</feature>
<dbReference type="AlphaFoldDB" id="A0A8S1A5H4"/>
<protein>
    <recommendedName>
        <fullName evidence="9">Proton-coupled folate transporter-like</fullName>
    </recommendedName>
</protein>
<feature type="transmembrane region" description="Helical" evidence="6">
    <location>
        <begin position="233"/>
        <end position="255"/>
    </location>
</feature>
<evidence type="ECO:0000313" key="8">
    <source>
        <dbReference type="Proteomes" id="UP000494106"/>
    </source>
</evidence>
<feature type="transmembrane region" description="Helical" evidence="6">
    <location>
        <begin position="453"/>
        <end position="479"/>
    </location>
</feature>
<feature type="transmembrane region" description="Helical" evidence="6">
    <location>
        <begin position="140"/>
        <end position="161"/>
    </location>
</feature>
<evidence type="ECO:0000256" key="3">
    <source>
        <dbReference type="ARBA" id="ARBA00022989"/>
    </source>
</evidence>
<comment type="caution">
    <text evidence="7">The sequence shown here is derived from an EMBL/GenBank/DDBJ whole genome shotgun (WGS) entry which is preliminary data.</text>
</comment>
<evidence type="ECO:0000256" key="4">
    <source>
        <dbReference type="ARBA" id="ARBA00023136"/>
    </source>
</evidence>
<dbReference type="GO" id="GO:0016020">
    <property type="term" value="C:membrane"/>
    <property type="evidence" value="ECO:0007669"/>
    <property type="project" value="UniProtKB-SubCell"/>
</dbReference>
<dbReference type="PANTHER" id="PTHR23507">
    <property type="entry name" value="ZGC:174356"/>
    <property type="match status" value="1"/>
</dbReference>
<evidence type="ECO:0008006" key="9">
    <source>
        <dbReference type="Google" id="ProtNLM"/>
    </source>
</evidence>
<dbReference type="SUPFAM" id="SSF103473">
    <property type="entry name" value="MFS general substrate transporter"/>
    <property type="match status" value="1"/>
</dbReference>
<feature type="compositionally biased region" description="Basic and acidic residues" evidence="5">
    <location>
        <begin position="14"/>
        <end position="23"/>
    </location>
</feature>
<organism evidence="7 8">
    <name type="scientific">Arctia plantaginis</name>
    <name type="common">Wood tiger moth</name>
    <name type="synonym">Phalaena plantaginis</name>
    <dbReference type="NCBI Taxonomy" id="874455"/>
    <lineage>
        <taxon>Eukaryota</taxon>
        <taxon>Metazoa</taxon>
        <taxon>Ecdysozoa</taxon>
        <taxon>Arthropoda</taxon>
        <taxon>Hexapoda</taxon>
        <taxon>Insecta</taxon>
        <taxon>Pterygota</taxon>
        <taxon>Neoptera</taxon>
        <taxon>Endopterygota</taxon>
        <taxon>Lepidoptera</taxon>
        <taxon>Glossata</taxon>
        <taxon>Ditrysia</taxon>
        <taxon>Noctuoidea</taxon>
        <taxon>Erebidae</taxon>
        <taxon>Arctiinae</taxon>
        <taxon>Arctia</taxon>
    </lineage>
</organism>
<dbReference type="OrthoDB" id="3026777at2759"/>
<keyword evidence="2 6" id="KW-0812">Transmembrane</keyword>
<dbReference type="Proteomes" id="UP000494106">
    <property type="component" value="Unassembled WGS sequence"/>
</dbReference>
<keyword evidence="8" id="KW-1185">Reference proteome</keyword>
<feature type="transmembrane region" description="Helical" evidence="6">
    <location>
        <begin position="206"/>
        <end position="227"/>
    </location>
</feature>
<dbReference type="Gene3D" id="1.20.1250.20">
    <property type="entry name" value="MFS general substrate transporter like domains"/>
    <property type="match status" value="1"/>
</dbReference>
<name>A0A8S1A5H4_ARCPL</name>
<evidence type="ECO:0000256" key="2">
    <source>
        <dbReference type="ARBA" id="ARBA00022692"/>
    </source>
</evidence>
<feature type="transmembrane region" description="Helical" evidence="6">
    <location>
        <begin position="336"/>
        <end position="355"/>
    </location>
</feature>
<keyword evidence="4 6" id="KW-0472">Membrane</keyword>
<accession>A0A8S1A5H4</accession>
<evidence type="ECO:0000256" key="1">
    <source>
        <dbReference type="ARBA" id="ARBA00004141"/>
    </source>
</evidence>
<proteinExistence type="predicted"/>
<gene>
    <name evidence="7" type="ORF">APLA_LOCUS9585</name>
</gene>
<feature type="transmembrane region" description="Helical" evidence="6">
    <location>
        <begin position="300"/>
        <end position="316"/>
    </location>
</feature>
<evidence type="ECO:0000313" key="7">
    <source>
        <dbReference type="EMBL" id="CAB3243653.1"/>
    </source>
</evidence>
<evidence type="ECO:0000256" key="5">
    <source>
        <dbReference type="SAM" id="MobiDB-lite"/>
    </source>
</evidence>
<comment type="subcellular location">
    <subcellularLocation>
        <location evidence="1">Membrane</location>
        <topology evidence="1">Multi-pass membrane protein</topology>
    </subcellularLocation>
</comment>
<dbReference type="EMBL" id="CADEBC010000519">
    <property type="protein sequence ID" value="CAB3243653.1"/>
    <property type="molecule type" value="Genomic_DNA"/>
</dbReference>